<evidence type="ECO:0000256" key="1">
    <source>
        <dbReference type="SAM" id="SignalP"/>
    </source>
</evidence>
<keyword evidence="1" id="KW-0732">Signal</keyword>
<evidence type="ECO:0008006" key="4">
    <source>
        <dbReference type="Google" id="ProtNLM"/>
    </source>
</evidence>
<name>A0A1V9Z3C5_ACHHY</name>
<proteinExistence type="predicted"/>
<gene>
    <name evidence="2" type="ORF">ACHHYP_20135</name>
</gene>
<protein>
    <recommendedName>
        <fullName evidence="4">Secreted protein</fullName>
    </recommendedName>
</protein>
<evidence type="ECO:0000313" key="2">
    <source>
        <dbReference type="EMBL" id="OQR92513.1"/>
    </source>
</evidence>
<reference evidence="2 3" key="1">
    <citation type="journal article" date="2014" name="Genome Biol. Evol.">
        <title>The secreted proteins of Achlya hypogyna and Thraustotheca clavata identify the ancestral oomycete secretome and reveal gene acquisitions by horizontal gene transfer.</title>
        <authorList>
            <person name="Misner I."/>
            <person name="Blouin N."/>
            <person name="Leonard G."/>
            <person name="Richards T.A."/>
            <person name="Lane C.E."/>
        </authorList>
    </citation>
    <scope>NUCLEOTIDE SEQUENCE [LARGE SCALE GENOMIC DNA]</scope>
    <source>
        <strain evidence="2 3">ATCC 48635</strain>
    </source>
</reference>
<dbReference type="EMBL" id="JNBR01000455">
    <property type="protein sequence ID" value="OQR92513.1"/>
    <property type="molecule type" value="Genomic_DNA"/>
</dbReference>
<evidence type="ECO:0000313" key="3">
    <source>
        <dbReference type="Proteomes" id="UP000243579"/>
    </source>
</evidence>
<comment type="caution">
    <text evidence="2">The sequence shown here is derived from an EMBL/GenBank/DDBJ whole genome shotgun (WGS) entry which is preliminary data.</text>
</comment>
<feature type="signal peptide" evidence="1">
    <location>
        <begin position="1"/>
        <end position="19"/>
    </location>
</feature>
<keyword evidence="3" id="KW-1185">Reference proteome</keyword>
<sequence>MRFGLLWAGLTVVSRPVLAQDDLAACEAHMLDKAVVNSLCSVRPTAEALDDPGDGEEACLLGANVGITIGCLHATTYTHNRLQWRTDHPSLERAQVAACAHANGDVFMCAHGFYATVRSVFRRLAEDDLLSQTEYALAVPPTGRQATQKLIRLSLRLATAATRYLYLSVQSSHGEASQAIAHWCATLPPIAREDCSTGLARQFRGWSAAGPDHWEAAPNLLAHIPLGFTNSSLAVAVYANEPIETAATAFCGELALPPDDCIRLARAAIRREMQTWHRFF</sequence>
<feature type="chain" id="PRO_5010710583" description="Secreted protein" evidence="1">
    <location>
        <begin position="20"/>
        <end position="280"/>
    </location>
</feature>
<dbReference type="AlphaFoldDB" id="A0A1V9Z3C5"/>
<dbReference type="OrthoDB" id="10508598at2759"/>
<accession>A0A1V9Z3C5</accession>
<organism evidence="2 3">
    <name type="scientific">Achlya hypogyna</name>
    <name type="common">Oomycete</name>
    <name type="synonym">Protoachlya hypogyna</name>
    <dbReference type="NCBI Taxonomy" id="1202772"/>
    <lineage>
        <taxon>Eukaryota</taxon>
        <taxon>Sar</taxon>
        <taxon>Stramenopiles</taxon>
        <taxon>Oomycota</taxon>
        <taxon>Saprolegniomycetes</taxon>
        <taxon>Saprolegniales</taxon>
        <taxon>Achlyaceae</taxon>
        <taxon>Achlya</taxon>
    </lineage>
</organism>
<dbReference type="Proteomes" id="UP000243579">
    <property type="component" value="Unassembled WGS sequence"/>
</dbReference>